<dbReference type="AlphaFoldDB" id="A0A366HK57"/>
<evidence type="ECO:0000313" key="1">
    <source>
        <dbReference type="EMBL" id="RBP43328.1"/>
    </source>
</evidence>
<dbReference type="Proteomes" id="UP000253628">
    <property type="component" value="Unassembled WGS sequence"/>
</dbReference>
<comment type="caution">
    <text evidence="1">The sequence shown here is derived from an EMBL/GenBank/DDBJ whole genome shotgun (WGS) entry which is preliminary data.</text>
</comment>
<protein>
    <submittedName>
        <fullName evidence="1">Uncharacterized protein</fullName>
    </submittedName>
</protein>
<reference evidence="1 2" key="1">
    <citation type="submission" date="2018-06" db="EMBL/GenBank/DDBJ databases">
        <title>Genomic Encyclopedia of Type Strains, Phase IV (KMG-IV): sequencing the most valuable type-strain genomes for metagenomic binning, comparative biology and taxonomic classification.</title>
        <authorList>
            <person name="Goeker M."/>
        </authorList>
    </citation>
    <scope>NUCLEOTIDE SEQUENCE [LARGE SCALE GENOMIC DNA]</scope>
    <source>
        <strain evidence="1 2">DSM 25520</strain>
    </source>
</reference>
<organism evidence="1 2">
    <name type="scientific">Eoetvoesiella caeni</name>
    <dbReference type="NCBI Taxonomy" id="645616"/>
    <lineage>
        <taxon>Bacteria</taxon>
        <taxon>Pseudomonadati</taxon>
        <taxon>Pseudomonadota</taxon>
        <taxon>Betaproteobacteria</taxon>
        <taxon>Burkholderiales</taxon>
        <taxon>Alcaligenaceae</taxon>
        <taxon>Eoetvoesiella</taxon>
    </lineage>
</organism>
<dbReference type="Pfam" id="PF19455">
    <property type="entry name" value="DUF5993"/>
    <property type="match status" value="1"/>
</dbReference>
<keyword evidence="2" id="KW-1185">Reference proteome</keyword>
<sequence>MIMMLPFLTASLAIWLALQGKRRSCLWLWLITLAIYAAWCQYHMTDALPISL</sequence>
<name>A0A366HK57_9BURK</name>
<dbReference type="EMBL" id="QNRQ01000001">
    <property type="protein sequence ID" value="RBP43328.1"/>
    <property type="molecule type" value="Genomic_DNA"/>
</dbReference>
<proteinExistence type="predicted"/>
<evidence type="ECO:0000313" key="2">
    <source>
        <dbReference type="Proteomes" id="UP000253628"/>
    </source>
</evidence>
<accession>A0A366HK57</accession>
<dbReference type="InterPro" id="IPR046035">
    <property type="entry name" value="DUF5993"/>
</dbReference>
<gene>
    <name evidence="1" type="ORF">DFR37_101457</name>
</gene>
<dbReference type="RefSeq" id="WP_346731517.1">
    <property type="nucleotide sequence ID" value="NZ_JALCYK010000001.1"/>
</dbReference>